<dbReference type="InterPro" id="IPR023333">
    <property type="entry name" value="Proteasome_suB-type"/>
</dbReference>
<evidence type="ECO:0000256" key="2">
    <source>
        <dbReference type="ARBA" id="ARBA00012039"/>
    </source>
</evidence>
<dbReference type="AlphaFoldDB" id="A0A098EA39"/>
<keyword evidence="5" id="KW-0888">Threonine protease</keyword>
<reference evidence="10" key="1">
    <citation type="submission" date="2014-09" db="EMBL/GenBank/DDBJ databases">
        <authorList>
            <person name="Probst J Alexander"/>
        </authorList>
    </citation>
    <scope>NUCLEOTIDE SEQUENCE</scope>
</reference>
<accession>A0A098EA39</accession>
<dbReference type="InterPro" id="IPR001353">
    <property type="entry name" value="Proteasome_sua/b"/>
</dbReference>
<dbReference type="GO" id="GO:0005737">
    <property type="term" value="C:cytoplasm"/>
    <property type="evidence" value="ECO:0007669"/>
    <property type="project" value="TreeGrafter"/>
</dbReference>
<proteinExistence type="inferred from homology"/>
<comment type="catalytic activity">
    <reaction evidence="1">
        <text>Cleavage of peptide bonds with very broad specificity.</text>
        <dbReference type="EC" id="3.4.25.1"/>
    </reaction>
</comment>
<dbReference type="PANTHER" id="PTHR32194:SF0">
    <property type="entry name" value="ATP-DEPENDENT PROTEASE SUBUNIT HSLV"/>
    <property type="match status" value="1"/>
</dbReference>
<organism evidence="10">
    <name type="scientific">groundwater metagenome</name>
    <dbReference type="NCBI Taxonomy" id="717931"/>
    <lineage>
        <taxon>unclassified sequences</taxon>
        <taxon>metagenomes</taxon>
        <taxon>ecological metagenomes</taxon>
    </lineage>
</organism>
<gene>
    <name evidence="10" type="primary">psmB</name>
    <name evidence="10" type="ORF">MSIBF_A2240004</name>
</gene>
<dbReference type="InterPro" id="IPR019983">
    <property type="entry name" value="Pept_T1A_Psome_bsu_arc"/>
</dbReference>
<keyword evidence="3" id="KW-0963">Cytoplasm</keyword>
<dbReference type="PANTHER" id="PTHR32194">
    <property type="entry name" value="METALLOPROTEASE TLDD"/>
    <property type="match status" value="1"/>
</dbReference>
<evidence type="ECO:0000256" key="8">
    <source>
        <dbReference type="ARBA" id="ARBA00022942"/>
    </source>
</evidence>
<dbReference type="HAMAP" id="MF_02113_A">
    <property type="entry name" value="Proteasome_B_A"/>
    <property type="match status" value="1"/>
</dbReference>
<dbReference type="EC" id="3.4.25.1" evidence="2"/>
<dbReference type="GO" id="GO:0051603">
    <property type="term" value="P:proteolysis involved in protein catabolic process"/>
    <property type="evidence" value="ECO:0007669"/>
    <property type="project" value="InterPro"/>
</dbReference>
<evidence type="ECO:0000256" key="5">
    <source>
        <dbReference type="ARBA" id="ARBA00022698"/>
    </source>
</evidence>
<dbReference type="PRINTS" id="PR00141">
    <property type="entry name" value="PROTEASOME"/>
</dbReference>
<keyword evidence="6 10" id="KW-0378">Hydrolase</keyword>
<keyword evidence="7" id="KW-0068">Autocatalytic cleavage</keyword>
<dbReference type="Pfam" id="PF00227">
    <property type="entry name" value="Proteasome"/>
    <property type="match status" value="1"/>
</dbReference>
<keyword evidence="8 10" id="KW-0647">Proteasome</keyword>
<dbReference type="GO" id="GO:0019774">
    <property type="term" value="C:proteasome core complex, beta-subunit complex"/>
    <property type="evidence" value="ECO:0007669"/>
    <property type="project" value="UniProtKB-ARBA"/>
</dbReference>
<dbReference type="GO" id="GO:0004298">
    <property type="term" value="F:threonine-type endopeptidase activity"/>
    <property type="evidence" value="ECO:0007669"/>
    <property type="project" value="UniProtKB-KW"/>
</dbReference>
<evidence type="ECO:0000256" key="9">
    <source>
        <dbReference type="ARBA" id="ARBA00023145"/>
    </source>
</evidence>
<name>A0A098EA39_9ZZZZ</name>
<dbReference type="InterPro" id="IPR000243">
    <property type="entry name" value="Pept_T1A_subB"/>
</dbReference>
<dbReference type="EMBL" id="CCXY01000140">
    <property type="protein sequence ID" value="CEG12394.1"/>
    <property type="molecule type" value="Genomic_DNA"/>
</dbReference>
<protein>
    <recommendedName>
        <fullName evidence="2">proteasome endopeptidase complex</fullName>
        <ecNumber evidence="2">3.4.25.1</ecNumber>
    </recommendedName>
</protein>
<evidence type="ECO:0000256" key="6">
    <source>
        <dbReference type="ARBA" id="ARBA00022801"/>
    </source>
</evidence>
<keyword evidence="9" id="KW-0865">Zymogen</keyword>
<dbReference type="SUPFAM" id="SSF56235">
    <property type="entry name" value="N-terminal nucleophile aminohydrolases (Ntn hydrolases)"/>
    <property type="match status" value="1"/>
</dbReference>
<evidence type="ECO:0000256" key="1">
    <source>
        <dbReference type="ARBA" id="ARBA00001198"/>
    </source>
</evidence>
<evidence type="ECO:0000256" key="7">
    <source>
        <dbReference type="ARBA" id="ARBA00022813"/>
    </source>
</evidence>
<evidence type="ECO:0000256" key="3">
    <source>
        <dbReference type="ARBA" id="ARBA00022490"/>
    </source>
</evidence>
<evidence type="ECO:0000313" key="10">
    <source>
        <dbReference type="EMBL" id="CEG12394.1"/>
    </source>
</evidence>
<evidence type="ECO:0000256" key="4">
    <source>
        <dbReference type="ARBA" id="ARBA00022670"/>
    </source>
</evidence>
<keyword evidence="4" id="KW-0645">Protease</keyword>
<sequence length="222" mass="24226">MDTKDMYRGIDTKDIYKGTTTIGLKCKDGVVLVSDSRASMGSFIASKEARKIYKISDHVAGTVAGSVGDAEKFMELLNVEAAFYKMQNGKELSPKGISSLGTTILHGNRYYPYLVQILICGYNMETNTGEIYSIDPIGGVTEEDAASTGSGSLTAYGVLEAEYSAEKTIEENLKLGIKALGIAMERDSATGNHIRSAFITRDGYKELPDDEVKKIYEDVKRK</sequence>
<dbReference type="PROSITE" id="PS51476">
    <property type="entry name" value="PROTEASOME_BETA_2"/>
    <property type="match status" value="1"/>
</dbReference>
<dbReference type="InterPro" id="IPR029055">
    <property type="entry name" value="Ntn_hydrolases_N"/>
</dbReference>
<dbReference type="Gene3D" id="3.60.20.10">
    <property type="entry name" value="Glutamine Phosphoribosylpyrophosphate, subunit 1, domain 1"/>
    <property type="match status" value="1"/>
</dbReference>